<name>A0AAQ3TAM8_PASNO</name>
<evidence type="ECO:0000313" key="2">
    <source>
        <dbReference type="Proteomes" id="UP001341281"/>
    </source>
</evidence>
<keyword evidence="2" id="KW-1185">Reference proteome</keyword>
<evidence type="ECO:0000313" key="1">
    <source>
        <dbReference type="EMBL" id="WVZ67967.1"/>
    </source>
</evidence>
<accession>A0AAQ3TAM8</accession>
<dbReference type="Proteomes" id="UP001341281">
    <property type="component" value="Chromosome 04"/>
</dbReference>
<protein>
    <submittedName>
        <fullName evidence="1">Uncharacterized protein</fullName>
    </submittedName>
</protein>
<reference evidence="1 2" key="1">
    <citation type="submission" date="2024-02" db="EMBL/GenBank/DDBJ databases">
        <title>High-quality chromosome-scale genome assembly of Pensacola bahiagrass (Paspalum notatum Flugge var. saurae).</title>
        <authorList>
            <person name="Vega J.M."/>
            <person name="Podio M."/>
            <person name="Orjuela J."/>
            <person name="Siena L.A."/>
            <person name="Pessino S.C."/>
            <person name="Combes M.C."/>
            <person name="Mariac C."/>
            <person name="Albertini E."/>
            <person name="Pupilli F."/>
            <person name="Ortiz J.P.A."/>
            <person name="Leblanc O."/>
        </authorList>
    </citation>
    <scope>NUCLEOTIDE SEQUENCE [LARGE SCALE GENOMIC DNA]</scope>
    <source>
        <strain evidence="1">R1</strain>
        <tissue evidence="1">Leaf</tissue>
    </source>
</reference>
<sequence>MLHGSCVTEVWEVRELFSLEALEHEVPFSLGCLCKDAYFLKCASHLDSPAAMGVPQRRQQVRRRPESWLLSFSMTKWYRFPHTGCPLHPATKQAHQTRDSIANAVWTSSSTTLSSTLPPLSSSPASPTLRETLQIRRCGGAAAAAGEKIDGRGSSLACFARNPLTASLNVPAAPPSPAAGNPAKSLASTRALALFSGRPFTTISPSAAVGSPRICTSTSSSSSSISRIGTRVRVCGGGGG</sequence>
<organism evidence="1 2">
    <name type="scientific">Paspalum notatum var. saurae</name>
    <dbReference type="NCBI Taxonomy" id="547442"/>
    <lineage>
        <taxon>Eukaryota</taxon>
        <taxon>Viridiplantae</taxon>
        <taxon>Streptophyta</taxon>
        <taxon>Embryophyta</taxon>
        <taxon>Tracheophyta</taxon>
        <taxon>Spermatophyta</taxon>
        <taxon>Magnoliopsida</taxon>
        <taxon>Liliopsida</taxon>
        <taxon>Poales</taxon>
        <taxon>Poaceae</taxon>
        <taxon>PACMAD clade</taxon>
        <taxon>Panicoideae</taxon>
        <taxon>Andropogonodae</taxon>
        <taxon>Paspaleae</taxon>
        <taxon>Paspalinae</taxon>
        <taxon>Paspalum</taxon>
    </lineage>
</organism>
<proteinExistence type="predicted"/>
<gene>
    <name evidence="1" type="ORF">U9M48_016973</name>
</gene>
<dbReference type="EMBL" id="CP144748">
    <property type="protein sequence ID" value="WVZ67967.1"/>
    <property type="molecule type" value="Genomic_DNA"/>
</dbReference>
<dbReference type="AlphaFoldDB" id="A0AAQ3TAM8"/>
<dbReference type="EMBL" id="CP144748">
    <property type="protein sequence ID" value="WVZ67969.1"/>
    <property type="molecule type" value="Genomic_DNA"/>
</dbReference>